<comment type="caution">
    <text evidence="1">The sequence shown here is derived from an EMBL/GenBank/DDBJ whole genome shotgun (WGS) entry which is preliminary data.</text>
</comment>
<name>X0WRI5_9ZZZZ</name>
<dbReference type="InterPro" id="IPR035931">
    <property type="entry name" value="YlxR-like_sf"/>
</dbReference>
<feature type="non-terminal residue" evidence="1">
    <location>
        <position position="33"/>
    </location>
</feature>
<evidence type="ECO:0000313" key="1">
    <source>
        <dbReference type="EMBL" id="GAG15311.1"/>
    </source>
</evidence>
<sequence length="33" mass="3480">MACGKVRAKRELIRLVHISDGSVEVDAGGKKVG</sequence>
<protein>
    <submittedName>
        <fullName evidence="1">Uncharacterized protein</fullName>
    </submittedName>
</protein>
<proteinExistence type="predicted"/>
<dbReference type="SUPFAM" id="SSF64376">
    <property type="entry name" value="YlxR-like"/>
    <property type="match status" value="1"/>
</dbReference>
<dbReference type="AlphaFoldDB" id="X0WRI5"/>
<reference evidence="1" key="1">
    <citation type="journal article" date="2014" name="Front. Microbiol.">
        <title>High frequency of phylogenetically diverse reductive dehalogenase-homologous genes in deep subseafloor sedimentary metagenomes.</title>
        <authorList>
            <person name="Kawai M."/>
            <person name="Futagami T."/>
            <person name="Toyoda A."/>
            <person name="Takaki Y."/>
            <person name="Nishi S."/>
            <person name="Hori S."/>
            <person name="Arai W."/>
            <person name="Tsubouchi T."/>
            <person name="Morono Y."/>
            <person name="Uchiyama I."/>
            <person name="Ito T."/>
            <person name="Fujiyama A."/>
            <person name="Inagaki F."/>
            <person name="Takami H."/>
        </authorList>
    </citation>
    <scope>NUCLEOTIDE SEQUENCE</scope>
    <source>
        <strain evidence="1">Expedition CK06-06</strain>
    </source>
</reference>
<accession>X0WRI5</accession>
<organism evidence="1">
    <name type="scientific">marine sediment metagenome</name>
    <dbReference type="NCBI Taxonomy" id="412755"/>
    <lineage>
        <taxon>unclassified sequences</taxon>
        <taxon>metagenomes</taxon>
        <taxon>ecological metagenomes</taxon>
    </lineage>
</organism>
<gene>
    <name evidence="1" type="ORF">S01H1_56002</name>
</gene>
<dbReference type="EMBL" id="BARS01036429">
    <property type="protein sequence ID" value="GAG15311.1"/>
    <property type="molecule type" value="Genomic_DNA"/>
</dbReference>